<dbReference type="PANTHER" id="PTHR37422">
    <property type="entry name" value="TEICHURONIC ACID BIOSYNTHESIS PROTEIN TUAE"/>
    <property type="match status" value="1"/>
</dbReference>
<comment type="subcellular location">
    <subcellularLocation>
        <location evidence="1">Membrane</location>
        <topology evidence="1">Multi-pass membrane protein</topology>
    </subcellularLocation>
</comment>
<dbReference type="OrthoDB" id="8576060at2"/>
<dbReference type="EMBL" id="JANJ01000009">
    <property type="protein sequence ID" value="EXI61321.1"/>
    <property type="molecule type" value="Genomic_DNA"/>
</dbReference>
<feature type="transmembrane region" description="Helical" evidence="5">
    <location>
        <begin position="97"/>
        <end position="113"/>
    </location>
</feature>
<evidence type="ECO:0000313" key="7">
    <source>
        <dbReference type="EMBL" id="EXI61321.1"/>
    </source>
</evidence>
<dbReference type="PANTHER" id="PTHR37422:SF17">
    <property type="entry name" value="O-ANTIGEN LIGASE"/>
    <property type="match status" value="1"/>
</dbReference>
<evidence type="ECO:0000313" key="8">
    <source>
        <dbReference type="Proteomes" id="UP000054123"/>
    </source>
</evidence>
<dbReference type="GO" id="GO:0016020">
    <property type="term" value="C:membrane"/>
    <property type="evidence" value="ECO:0007669"/>
    <property type="project" value="UniProtKB-SubCell"/>
</dbReference>
<dbReference type="RefSeq" id="WP_042804481.1">
    <property type="nucleotide sequence ID" value="NZ_AVSP01000018.1"/>
</dbReference>
<comment type="caution">
    <text evidence="7">The sequence shown here is derived from an EMBL/GenBank/DDBJ whole genome shotgun (WGS) entry which is preliminary data.</text>
</comment>
<keyword evidence="3 5" id="KW-1133">Transmembrane helix</keyword>
<dbReference type="STRING" id="1122190.GCA_000621105_01997"/>
<sequence>MLLNFRKIENKMMLFSNLLVALFFITVLTFKKGYSYVPMALSVIATLTFLFHRFKLKNKWQIDKEDKYLICSLIAYFLTFVISAVCHGDGFREIDNPSRILLFIPLIFFFRLYPIKKTTLFHFVPIGALVVGLLAIYQKFMLNWEKPFPDTMHIQAGNISILLGLMSIATAFYWFAQHKNKTGILYMLCAAMGLLASILTGARGGWIAFPACFLIILLFNFKQINKKILAVATILFALALSLFIYKPEFGIQKRYEQAKNDIYHYTEKGNKNSSLGARFDMWENALVAIAEKPLCGHGSSGYEIFKKKQLESKQMAKSTLQFNSLHNQYLESFVKRGIIGFAALMAVLFIPFVIFARRLKAEDRAVKCIAVLGIVHITAHSFFFLSQSFLAHNSGSIFYFFVLILLYHLIKHKEQEL</sequence>
<evidence type="ECO:0000256" key="1">
    <source>
        <dbReference type="ARBA" id="ARBA00004141"/>
    </source>
</evidence>
<evidence type="ECO:0000256" key="4">
    <source>
        <dbReference type="ARBA" id="ARBA00023136"/>
    </source>
</evidence>
<evidence type="ECO:0000259" key="6">
    <source>
        <dbReference type="Pfam" id="PF04932"/>
    </source>
</evidence>
<feature type="transmembrane region" description="Helical" evidence="5">
    <location>
        <begin position="68"/>
        <end position="85"/>
    </location>
</feature>
<reference evidence="7 8" key="1">
    <citation type="journal article" date="2014" name="Genome Announc.">
        <title>Genome Sequence of a Presumptive Mannheimia haemolytica Strain with an A1/A6-Cross-Reactive Serotype from a White-Tailed Deer (Odocoileus virginianus).</title>
        <authorList>
            <person name="Lawrence P.K."/>
            <person name="Bey R.F."/>
            <person name="Wiener B."/>
            <person name="Kittichotirat W."/>
            <person name="Bumgarner R.E."/>
        </authorList>
    </citation>
    <scope>NUCLEOTIDE SEQUENCE [LARGE SCALE GENOMIC DNA]</scope>
    <source>
        <strain evidence="7 8">PKL10</strain>
    </source>
</reference>
<feature type="transmembrane region" description="Helical" evidence="5">
    <location>
        <begin position="183"/>
        <end position="199"/>
    </location>
</feature>
<dbReference type="Proteomes" id="UP000054123">
    <property type="component" value="Unassembled WGS sequence"/>
</dbReference>
<keyword evidence="4 5" id="KW-0472">Membrane</keyword>
<dbReference type="Pfam" id="PF04932">
    <property type="entry name" value="Wzy_C"/>
    <property type="match status" value="1"/>
</dbReference>
<evidence type="ECO:0000256" key="5">
    <source>
        <dbReference type="SAM" id="Phobius"/>
    </source>
</evidence>
<feature type="transmembrane region" description="Helical" evidence="5">
    <location>
        <begin position="368"/>
        <end position="385"/>
    </location>
</feature>
<keyword evidence="8" id="KW-1185">Reference proteome</keyword>
<protein>
    <recommendedName>
        <fullName evidence="6">O-antigen ligase-related domain-containing protein</fullName>
    </recommendedName>
</protein>
<organism evidence="7 8">
    <name type="scientific">Mannheimia granulomatis</name>
    <dbReference type="NCBI Taxonomy" id="85402"/>
    <lineage>
        <taxon>Bacteria</taxon>
        <taxon>Pseudomonadati</taxon>
        <taxon>Pseudomonadota</taxon>
        <taxon>Gammaproteobacteria</taxon>
        <taxon>Pasteurellales</taxon>
        <taxon>Pasteurellaceae</taxon>
        <taxon>Mannheimia</taxon>
    </lineage>
</organism>
<feature type="transmembrane region" description="Helical" evidence="5">
    <location>
        <begin position="205"/>
        <end position="221"/>
    </location>
</feature>
<feature type="transmembrane region" description="Helical" evidence="5">
    <location>
        <begin position="120"/>
        <end position="137"/>
    </location>
</feature>
<accession>A0A011MFN5</accession>
<evidence type="ECO:0000256" key="2">
    <source>
        <dbReference type="ARBA" id="ARBA00022692"/>
    </source>
</evidence>
<dbReference type="InterPro" id="IPR051533">
    <property type="entry name" value="WaaL-like"/>
</dbReference>
<feature type="transmembrane region" description="Helical" evidence="5">
    <location>
        <begin position="157"/>
        <end position="176"/>
    </location>
</feature>
<feature type="transmembrane region" description="Helical" evidence="5">
    <location>
        <begin position="337"/>
        <end position="356"/>
    </location>
</feature>
<evidence type="ECO:0000256" key="3">
    <source>
        <dbReference type="ARBA" id="ARBA00022989"/>
    </source>
</evidence>
<feature type="transmembrane region" description="Helical" evidence="5">
    <location>
        <begin position="36"/>
        <end position="56"/>
    </location>
</feature>
<dbReference type="InterPro" id="IPR007016">
    <property type="entry name" value="O-antigen_ligase-rel_domated"/>
</dbReference>
<proteinExistence type="predicted"/>
<feature type="transmembrane region" description="Helical" evidence="5">
    <location>
        <begin position="391"/>
        <end position="410"/>
    </location>
</feature>
<name>A0A011MFN5_9PAST</name>
<dbReference type="AlphaFoldDB" id="A0A011MFN5"/>
<gene>
    <name evidence="7" type="ORF">AK33_11285</name>
</gene>
<feature type="domain" description="O-antigen ligase-related" evidence="6">
    <location>
        <begin position="190"/>
        <end position="344"/>
    </location>
</feature>
<feature type="transmembrane region" description="Helical" evidence="5">
    <location>
        <begin position="228"/>
        <end position="245"/>
    </location>
</feature>
<feature type="transmembrane region" description="Helical" evidence="5">
    <location>
        <begin position="12"/>
        <end position="30"/>
    </location>
</feature>
<dbReference type="PATRIC" id="fig|1450449.3.peg.2252"/>
<keyword evidence="2 5" id="KW-0812">Transmembrane</keyword>